<dbReference type="InterPro" id="IPR056100">
    <property type="entry name" value="DUF7683"/>
</dbReference>
<feature type="domain" description="DUF7683" evidence="1">
    <location>
        <begin position="3"/>
        <end position="78"/>
    </location>
</feature>
<dbReference type="Proteomes" id="UP000184774">
    <property type="component" value="Unassembled WGS sequence"/>
</dbReference>
<evidence type="ECO:0000313" key="3">
    <source>
        <dbReference type="Proteomes" id="UP000184774"/>
    </source>
</evidence>
<evidence type="ECO:0000313" key="2">
    <source>
        <dbReference type="EMBL" id="SIO96516.1"/>
    </source>
</evidence>
<reference evidence="2 3" key="1">
    <citation type="submission" date="2016-12" db="EMBL/GenBank/DDBJ databases">
        <authorList>
            <person name="Song W.-J."/>
            <person name="Kurnit D.M."/>
        </authorList>
    </citation>
    <scope>NUCLEOTIDE SEQUENCE [LARGE SCALE GENOMIC DNA]</scope>
    <source>
        <strain evidence="2 3">CECT 9026</strain>
    </source>
</reference>
<dbReference type="RefSeq" id="WP_074374946.1">
    <property type="nucleotide sequence ID" value="NZ_AP024908.1"/>
</dbReference>
<organism evidence="2 3">
    <name type="scientific">Vibrio spartinae</name>
    <dbReference type="NCBI Taxonomy" id="1918945"/>
    <lineage>
        <taxon>Bacteria</taxon>
        <taxon>Pseudomonadati</taxon>
        <taxon>Pseudomonadota</taxon>
        <taxon>Gammaproteobacteria</taxon>
        <taxon>Vibrionales</taxon>
        <taxon>Vibrionaceae</taxon>
        <taxon>Vibrio</taxon>
    </lineage>
</organism>
<gene>
    <name evidence="2" type="ORF">VSP9026_04316</name>
</gene>
<name>A0A1N6MAX2_9VIBR</name>
<dbReference type="OrthoDB" id="6903768at2"/>
<dbReference type="EMBL" id="FSSB01000030">
    <property type="protein sequence ID" value="SIO96516.1"/>
    <property type="molecule type" value="Genomic_DNA"/>
</dbReference>
<proteinExistence type="predicted"/>
<sequence length="80" mass="9014">MKVVIEAYDKKTELLVSEREIQDKFLAEVMHNIGFSSEDESFLCSGSGGFNLTEEQVKIIEAIIDESIYSVNYDFQLGTA</sequence>
<dbReference type="Pfam" id="PF24731">
    <property type="entry name" value="DUF7683"/>
    <property type="match status" value="1"/>
</dbReference>
<protein>
    <recommendedName>
        <fullName evidence="1">DUF7683 domain-containing protein</fullName>
    </recommendedName>
</protein>
<evidence type="ECO:0000259" key="1">
    <source>
        <dbReference type="Pfam" id="PF24731"/>
    </source>
</evidence>
<accession>A0A1N6MAX2</accession>
<dbReference type="AlphaFoldDB" id="A0A1N6MAX2"/>